<dbReference type="GO" id="GO:0046872">
    <property type="term" value="F:metal ion binding"/>
    <property type="evidence" value="ECO:0007669"/>
    <property type="project" value="UniProtKB-KW"/>
</dbReference>
<dbReference type="CDD" id="cd00887">
    <property type="entry name" value="MoeA"/>
    <property type="match status" value="1"/>
</dbReference>
<dbReference type="Pfam" id="PF03453">
    <property type="entry name" value="MoeA_N"/>
    <property type="match status" value="1"/>
</dbReference>
<comment type="catalytic activity">
    <reaction evidence="9">
        <text>adenylyl-molybdopterin + molybdate = Mo-molybdopterin + AMP + H(+)</text>
        <dbReference type="Rhea" id="RHEA:35047"/>
        <dbReference type="ChEBI" id="CHEBI:15378"/>
        <dbReference type="ChEBI" id="CHEBI:36264"/>
        <dbReference type="ChEBI" id="CHEBI:62727"/>
        <dbReference type="ChEBI" id="CHEBI:71302"/>
        <dbReference type="ChEBI" id="CHEBI:456215"/>
        <dbReference type="EC" id="2.10.1.1"/>
    </reaction>
</comment>
<evidence type="ECO:0000256" key="9">
    <source>
        <dbReference type="ARBA" id="ARBA00047317"/>
    </source>
</evidence>
<dbReference type="InterPro" id="IPR036425">
    <property type="entry name" value="MoaB/Mog-like_dom_sf"/>
</dbReference>
<accession>A0A3B0ZLK8</accession>
<dbReference type="Gene3D" id="2.170.190.11">
    <property type="entry name" value="Molybdopterin biosynthesis moea protein, domain 3"/>
    <property type="match status" value="1"/>
</dbReference>
<dbReference type="EC" id="2.10.1.1" evidence="3"/>
<dbReference type="EMBL" id="UOFL01000221">
    <property type="protein sequence ID" value="VAW81526.1"/>
    <property type="molecule type" value="Genomic_DNA"/>
</dbReference>
<keyword evidence="8" id="KW-0501">Molybdenum cofactor biosynthesis</keyword>
<dbReference type="InterPro" id="IPR036135">
    <property type="entry name" value="MoeA_linker/N_sf"/>
</dbReference>
<dbReference type="InterPro" id="IPR038987">
    <property type="entry name" value="MoeA-like"/>
</dbReference>
<evidence type="ECO:0000256" key="3">
    <source>
        <dbReference type="ARBA" id="ARBA00013269"/>
    </source>
</evidence>
<dbReference type="SUPFAM" id="SSF63882">
    <property type="entry name" value="MoeA N-terminal region -like"/>
    <property type="match status" value="1"/>
</dbReference>
<protein>
    <recommendedName>
        <fullName evidence="3">molybdopterin molybdotransferase</fullName>
        <ecNumber evidence="3">2.10.1.1</ecNumber>
    </recommendedName>
</protein>
<keyword evidence="4" id="KW-0500">Molybdenum</keyword>
<keyword evidence="5 11" id="KW-0808">Transferase</keyword>
<keyword evidence="7" id="KW-0460">Magnesium</keyword>
<dbReference type="Gene3D" id="2.40.340.10">
    <property type="entry name" value="MoeA, C-terminal, domain IV"/>
    <property type="match status" value="1"/>
</dbReference>
<dbReference type="InterPro" id="IPR001453">
    <property type="entry name" value="MoaB/Mog_dom"/>
</dbReference>
<dbReference type="InterPro" id="IPR008284">
    <property type="entry name" value="MoCF_biosynth_CS"/>
</dbReference>
<dbReference type="GO" id="GO:0005829">
    <property type="term" value="C:cytosol"/>
    <property type="evidence" value="ECO:0007669"/>
    <property type="project" value="TreeGrafter"/>
</dbReference>
<proteinExistence type="predicted"/>
<evidence type="ECO:0000256" key="5">
    <source>
        <dbReference type="ARBA" id="ARBA00022679"/>
    </source>
</evidence>
<evidence type="ECO:0000313" key="11">
    <source>
        <dbReference type="EMBL" id="VAW81526.1"/>
    </source>
</evidence>
<dbReference type="Pfam" id="PF03454">
    <property type="entry name" value="MoeA_C"/>
    <property type="match status" value="1"/>
</dbReference>
<dbReference type="AlphaFoldDB" id="A0A3B0ZLK8"/>
<dbReference type="InterPro" id="IPR005110">
    <property type="entry name" value="MoeA_linker/N"/>
</dbReference>
<gene>
    <name evidence="11" type="ORF">MNBD_GAMMA12-2486</name>
</gene>
<dbReference type="Gene3D" id="3.90.105.10">
    <property type="entry name" value="Molybdopterin biosynthesis moea protein, domain 2"/>
    <property type="match status" value="1"/>
</dbReference>
<keyword evidence="6" id="KW-0479">Metal-binding</keyword>
<evidence type="ECO:0000259" key="10">
    <source>
        <dbReference type="SMART" id="SM00852"/>
    </source>
</evidence>
<dbReference type="SUPFAM" id="SSF53218">
    <property type="entry name" value="Molybdenum cofactor biosynthesis proteins"/>
    <property type="match status" value="1"/>
</dbReference>
<evidence type="ECO:0000256" key="6">
    <source>
        <dbReference type="ARBA" id="ARBA00022723"/>
    </source>
</evidence>
<dbReference type="SUPFAM" id="SSF63867">
    <property type="entry name" value="MoeA C-terminal domain-like"/>
    <property type="match status" value="1"/>
</dbReference>
<dbReference type="NCBIfam" id="NF045515">
    <property type="entry name" value="Glp_gephyrin"/>
    <property type="match status" value="1"/>
</dbReference>
<evidence type="ECO:0000256" key="1">
    <source>
        <dbReference type="ARBA" id="ARBA00001946"/>
    </source>
</evidence>
<dbReference type="GO" id="GO:0006777">
    <property type="term" value="P:Mo-molybdopterin cofactor biosynthetic process"/>
    <property type="evidence" value="ECO:0007669"/>
    <property type="project" value="UniProtKB-KW"/>
</dbReference>
<organism evidence="11">
    <name type="scientific">hydrothermal vent metagenome</name>
    <dbReference type="NCBI Taxonomy" id="652676"/>
    <lineage>
        <taxon>unclassified sequences</taxon>
        <taxon>metagenomes</taxon>
        <taxon>ecological metagenomes</taxon>
    </lineage>
</organism>
<dbReference type="Pfam" id="PF00994">
    <property type="entry name" value="MoCF_biosynth"/>
    <property type="match status" value="1"/>
</dbReference>
<dbReference type="UniPathway" id="UPA00344"/>
<dbReference type="PROSITE" id="PS01079">
    <property type="entry name" value="MOCF_BIOSYNTHESIS_2"/>
    <property type="match status" value="1"/>
</dbReference>
<feature type="domain" description="MoaB/Mog" evidence="10">
    <location>
        <begin position="186"/>
        <end position="323"/>
    </location>
</feature>
<dbReference type="NCBIfam" id="TIGR00177">
    <property type="entry name" value="molyb_syn"/>
    <property type="match status" value="1"/>
</dbReference>
<sequence>MSACDSNTNSLISVDQALDNILSAIQAVTHHENVALKQSLGRVLAVPIKSPIDIPSFDNSAMDGYALPYQQATTEVLTLINIGTAWAGKPFAGTVKQGECVRIMTGAVIPDGCDTVVMQEQVTVADKTISFPNQMSRGQNIRWQAEEIKSGDTVLNPGKLLMAVDTGLLASVGVTEVMVYRKPRVAFFSTGDELKPVGSPLVKGQIYDSNRYLINSMLTRLGVDLLDMGVITDDPELIQAAFEQASEVADMVITSGGVSVGDADHVQDILQTKGQVNFWRVAMKPGKPMAVGKFNNAHFFGLPGNPVSALVTFYQFTQPALKKLMGCEQYFSPIIKARSLDTLKKFPGRQEYQRGILSTDENGESVVSTTGLQGSHILTSMSLANCFIILARENDGVNNGDLVDVQPFYGII</sequence>
<dbReference type="PANTHER" id="PTHR10192">
    <property type="entry name" value="MOLYBDOPTERIN BIOSYNTHESIS PROTEIN"/>
    <property type="match status" value="1"/>
</dbReference>
<dbReference type="GO" id="GO:0061599">
    <property type="term" value="F:molybdopterin molybdotransferase activity"/>
    <property type="evidence" value="ECO:0007669"/>
    <property type="project" value="UniProtKB-EC"/>
</dbReference>
<dbReference type="InterPro" id="IPR005111">
    <property type="entry name" value="MoeA_C_domain_IV"/>
</dbReference>
<name>A0A3B0ZLK8_9ZZZZ</name>
<evidence type="ECO:0000256" key="7">
    <source>
        <dbReference type="ARBA" id="ARBA00022842"/>
    </source>
</evidence>
<dbReference type="PANTHER" id="PTHR10192:SF5">
    <property type="entry name" value="GEPHYRIN"/>
    <property type="match status" value="1"/>
</dbReference>
<dbReference type="FunFam" id="3.40.980.10:FF:000004">
    <property type="entry name" value="Molybdopterin molybdenumtransferase"/>
    <property type="match status" value="1"/>
</dbReference>
<comment type="pathway">
    <text evidence="2">Cofactor biosynthesis; molybdopterin biosynthesis.</text>
</comment>
<comment type="cofactor">
    <cofactor evidence="1">
        <name>Mg(2+)</name>
        <dbReference type="ChEBI" id="CHEBI:18420"/>
    </cofactor>
</comment>
<evidence type="ECO:0000256" key="8">
    <source>
        <dbReference type="ARBA" id="ARBA00023150"/>
    </source>
</evidence>
<reference evidence="11" key="1">
    <citation type="submission" date="2018-06" db="EMBL/GenBank/DDBJ databases">
        <authorList>
            <person name="Zhirakovskaya E."/>
        </authorList>
    </citation>
    <scope>NUCLEOTIDE SEQUENCE</scope>
</reference>
<dbReference type="Gene3D" id="3.40.980.10">
    <property type="entry name" value="MoaB/Mog-like domain"/>
    <property type="match status" value="1"/>
</dbReference>
<dbReference type="SMART" id="SM00852">
    <property type="entry name" value="MoCF_biosynth"/>
    <property type="match status" value="1"/>
</dbReference>
<evidence type="ECO:0000256" key="4">
    <source>
        <dbReference type="ARBA" id="ARBA00022505"/>
    </source>
</evidence>
<dbReference type="FunFam" id="2.40.340.10:FF:000003">
    <property type="entry name" value="Molybdopterin molybdenumtransferase"/>
    <property type="match status" value="1"/>
</dbReference>
<dbReference type="InterPro" id="IPR036688">
    <property type="entry name" value="MoeA_C_domain_IV_sf"/>
</dbReference>
<evidence type="ECO:0000256" key="2">
    <source>
        <dbReference type="ARBA" id="ARBA00005046"/>
    </source>
</evidence>